<comment type="caution">
    <text evidence="1">The sequence shown here is derived from an EMBL/GenBank/DDBJ whole genome shotgun (WGS) entry which is preliminary data.</text>
</comment>
<dbReference type="InterPro" id="IPR049389">
    <property type="entry name" value="TTHA0281-like"/>
</dbReference>
<evidence type="ECO:0000313" key="1">
    <source>
        <dbReference type="EMBL" id="KPQ44540.1"/>
    </source>
</evidence>
<dbReference type="Proteomes" id="UP000050360">
    <property type="component" value="Unassembled WGS sequence"/>
</dbReference>
<dbReference type="InterPro" id="IPR035069">
    <property type="entry name" value="TTHA1013/TTHA0281-like"/>
</dbReference>
<organism evidence="1 2">
    <name type="scientific">Candidatus Methanoperedens nitratireducens</name>
    <dbReference type="NCBI Taxonomy" id="1392998"/>
    <lineage>
        <taxon>Archaea</taxon>
        <taxon>Methanobacteriati</taxon>
        <taxon>Methanobacteriota</taxon>
        <taxon>Stenosarchaea group</taxon>
        <taxon>Methanomicrobia</taxon>
        <taxon>Methanosarcinales</taxon>
        <taxon>ANME-2 cluster</taxon>
        <taxon>Candidatus Methanoperedentaceae</taxon>
        <taxon>Candidatus Methanoperedens</taxon>
    </lineage>
</organism>
<name>A0A0P8A8H8_9EURY</name>
<dbReference type="PANTHER" id="PTHR34504">
    <property type="entry name" value="ANTITOXIN HICB"/>
    <property type="match status" value="1"/>
</dbReference>
<accession>A0A0P8A8H8</accession>
<dbReference type="InterPro" id="IPR051404">
    <property type="entry name" value="TA_system_antitoxin"/>
</dbReference>
<dbReference type="AlphaFoldDB" id="A0A0P8A8H8"/>
<protein>
    <submittedName>
        <fullName evidence="1">Uncharacterized protein</fullName>
    </submittedName>
</protein>
<dbReference type="PATRIC" id="fig|1719120.3.peg.982"/>
<reference evidence="1 2" key="1">
    <citation type="submission" date="2015-09" db="EMBL/GenBank/DDBJ databases">
        <title>A metagenomics-based metabolic model of nitrate-dependent anaerobic oxidation of methane by Methanoperedens-like archaea.</title>
        <authorList>
            <person name="Arshad A."/>
            <person name="Speth D.R."/>
            <person name="De Graaf R.M."/>
            <person name="Op Den Camp H.J."/>
            <person name="Jetten M.S."/>
            <person name="Welte C.U."/>
        </authorList>
    </citation>
    <scope>NUCLEOTIDE SEQUENCE [LARGE SCALE GENOMIC DNA]</scope>
</reference>
<dbReference type="EMBL" id="LKCM01000078">
    <property type="protein sequence ID" value="KPQ44540.1"/>
    <property type="molecule type" value="Genomic_DNA"/>
</dbReference>
<dbReference type="Pfam" id="PF21748">
    <property type="entry name" value="UPF0150"/>
    <property type="match status" value="1"/>
</dbReference>
<proteinExistence type="predicted"/>
<gene>
    <name evidence="1" type="ORF">MPEBLZ_00907</name>
</gene>
<dbReference type="PANTHER" id="PTHR34504:SF2">
    <property type="entry name" value="UPF0150 PROTEIN SSL0259"/>
    <property type="match status" value="1"/>
</dbReference>
<dbReference type="SUPFAM" id="SSF143100">
    <property type="entry name" value="TTHA1013/TTHA0281-like"/>
    <property type="match status" value="1"/>
</dbReference>
<dbReference type="Gene3D" id="3.30.160.250">
    <property type="match status" value="1"/>
</dbReference>
<sequence length="83" mass="9471">MLIQYIKAALEHAKYEIIDDEEPYYGEVPELQGVWASGETLEECRKNLEEVIDEWIIIRLRKGLTIPPIGNSHIETTGEMAVA</sequence>
<evidence type="ECO:0000313" key="2">
    <source>
        <dbReference type="Proteomes" id="UP000050360"/>
    </source>
</evidence>